<proteinExistence type="inferred from homology"/>
<dbReference type="Pfam" id="PF00384">
    <property type="entry name" value="Molybdopterin"/>
    <property type="match status" value="1"/>
</dbReference>
<dbReference type="InterPro" id="IPR006655">
    <property type="entry name" value="Mopterin_OxRdtase_prok_CS"/>
</dbReference>
<dbReference type="Gene3D" id="3.10.20.740">
    <property type="match status" value="1"/>
</dbReference>
<evidence type="ECO:0000256" key="8">
    <source>
        <dbReference type="ARBA" id="ARBA00023004"/>
    </source>
</evidence>
<dbReference type="Pfam" id="PF01568">
    <property type="entry name" value="Molydop_binding"/>
    <property type="match status" value="1"/>
</dbReference>
<dbReference type="PROSITE" id="PS51839">
    <property type="entry name" value="4FE4S_HC3"/>
    <property type="match status" value="1"/>
</dbReference>
<dbReference type="Gene3D" id="3.40.50.740">
    <property type="match status" value="2"/>
</dbReference>
<keyword evidence="10" id="KW-0830">Ubiquinone</keyword>
<keyword evidence="5" id="KW-0001">2Fe-2S</keyword>
<feature type="domain" description="2Fe-2S ferredoxin-type" evidence="12">
    <location>
        <begin position="10"/>
        <end position="88"/>
    </location>
</feature>
<evidence type="ECO:0000256" key="10">
    <source>
        <dbReference type="ARBA" id="ARBA00023075"/>
    </source>
</evidence>
<dbReference type="PROSITE" id="PS00490">
    <property type="entry name" value="MOLYBDOPTERIN_PROK_2"/>
    <property type="match status" value="1"/>
</dbReference>
<dbReference type="Pfam" id="PF13510">
    <property type="entry name" value="Fer2_4"/>
    <property type="match status" value="1"/>
</dbReference>
<feature type="domain" description="4Fe-4S His(Cys)3-ligated-type" evidence="15">
    <location>
        <begin position="88"/>
        <end position="127"/>
    </location>
</feature>
<dbReference type="PROSITE" id="PS00643">
    <property type="entry name" value="COMPLEX1_75K_3"/>
    <property type="match status" value="1"/>
</dbReference>
<dbReference type="Pfam" id="PF22117">
    <property type="entry name" value="Fer4_Nqo3"/>
    <property type="match status" value="1"/>
</dbReference>
<evidence type="ECO:0000256" key="4">
    <source>
        <dbReference type="ARBA" id="ARBA00022485"/>
    </source>
</evidence>
<dbReference type="Pfam" id="PF10588">
    <property type="entry name" value="NADH-G_4Fe-4S_3"/>
    <property type="match status" value="1"/>
</dbReference>
<dbReference type="InterPro" id="IPR006963">
    <property type="entry name" value="Mopterin_OxRdtase_4Fe-4S_dom"/>
</dbReference>
<dbReference type="InterPro" id="IPR050123">
    <property type="entry name" value="Prok_molybdopt-oxidoreductase"/>
</dbReference>
<dbReference type="SUPFAM" id="SSF53706">
    <property type="entry name" value="Formate dehydrogenase/DMSO reductase, domains 1-3"/>
    <property type="match status" value="1"/>
</dbReference>
<evidence type="ECO:0000259" key="14">
    <source>
        <dbReference type="PROSITE" id="PS51669"/>
    </source>
</evidence>
<dbReference type="PIRSF" id="PIRSF036643">
    <property type="entry name" value="FDH_alpha"/>
    <property type="match status" value="1"/>
</dbReference>
<evidence type="ECO:0000313" key="16">
    <source>
        <dbReference type="EMBL" id="NMG45364.1"/>
    </source>
</evidence>
<dbReference type="PANTHER" id="PTHR43105">
    <property type="entry name" value="RESPIRATORY NITRATE REDUCTASE"/>
    <property type="match status" value="1"/>
</dbReference>
<evidence type="ECO:0000259" key="15">
    <source>
        <dbReference type="PROSITE" id="PS51839"/>
    </source>
</evidence>
<dbReference type="PROSITE" id="PS00198">
    <property type="entry name" value="4FE4S_FER_1"/>
    <property type="match status" value="1"/>
</dbReference>
<dbReference type="PROSITE" id="PS51379">
    <property type="entry name" value="4FE4S_FER_2"/>
    <property type="match status" value="2"/>
</dbReference>
<evidence type="ECO:0000256" key="1">
    <source>
        <dbReference type="ARBA" id="ARBA00001966"/>
    </source>
</evidence>
<keyword evidence="6" id="KW-0874">Quinone</keyword>
<dbReference type="Gene3D" id="3.30.70.20">
    <property type="match status" value="1"/>
</dbReference>
<dbReference type="PROSITE" id="PS51085">
    <property type="entry name" value="2FE2S_FER_2"/>
    <property type="match status" value="1"/>
</dbReference>
<dbReference type="InterPro" id="IPR017896">
    <property type="entry name" value="4Fe4S_Fe-S-bd"/>
</dbReference>
<evidence type="ECO:0000259" key="12">
    <source>
        <dbReference type="PROSITE" id="PS51085"/>
    </source>
</evidence>
<dbReference type="Pfam" id="PF04879">
    <property type="entry name" value="Molybdop_Fe4S4"/>
    <property type="match status" value="1"/>
</dbReference>
<dbReference type="InterPro" id="IPR027467">
    <property type="entry name" value="MopterinOxRdtase_cofactor_BS"/>
</dbReference>
<dbReference type="InterPro" id="IPR054351">
    <property type="entry name" value="NADH_UbQ_OxRdtase_ferredoxin"/>
</dbReference>
<dbReference type="InterPro" id="IPR000283">
    <property type="entry name" value="NADH_UbQ_OxRdtase_75kDa_su_CS"/>
</dbReference>
<dbReference type="InterPro" id="IPR001041">
    <property type="entry name" value="2Fe-2S_ferredoxin-type"/>
</dbReference>
<dbReference type="PANTHER" id="PTHR43105:SF10">
    <property type="entry name" value="NADH-QUINONE OXIDOREDUCTASE SUBUNIT G"/>
    <property type="match status" value="1"/>
</dbReference>
<dbReference type="InterPro" id="IPR017900">
    <property type="entry name" value="4Fe4S_Fe_S_CS"/>
</dbReference>
<reference evidence="16 17" key="1">
    <citation type="submission" date="2019-12" db="EMBL/GenBank/DDBJ databases">
        <title>Comparative genomics gives insights into the taxonomy of the Azoarcus-Aromatoleum group and reveals separate origins of nif in the plant-associated Azoarcus and non-plant-associated Aromatoleum sub-groups.</title>
        <authorList>
            <person name="Lafos M."/>
            <person name="Maluk M."/>
            <person name="Batista M."/>
            <person name="Junghare M."/>
            <person name="Carmona M."/>
            <person name="Faoro H."/>
            <person name="Cruz L.M."/>
            <person name="Battistoni F."/>
            <person name="De Souza E."/>
            <person name="Pedrosa F."/>
            <person name="Chen W.-M."/>
            <person name="Poole P.S."/>
            <person name="Dixon R.A."/>
            <person name="James E.K."/>
        </authorList>
    </citation>
    <scope>NUCLEOTIDE SEQUENCE [LARGE SCALE GENOMIC DNA]</scope>
    <source>
        <strain evidence="16 17">Td21</strain>
    </source>
</reference>
<organism evidence="16 17">
    <name type="scientific">Aromatoleum toluvorans</name>
    <dbReference type="NCBI Taxonomy" id="92002"/>
    <lineage>
        <taxon>Bacteria</taxon>
        <taxon>Pseudomonadati</taxon>
        <taxon>Pseudomonadota</taxon>
        <taxon>Betaproteobacteria</taxon>
        <taxon>Rhodocyclales</taxon>
        <taxon>Rhodocyclaceae</taxon>
        <taxon>Aromatoleum</taxon>
    </lineage>
</organism>
<gene>
    <name evidence="16" type="ORF">GPA22_16740</name>
</gene>
<evidence type="ECO:0000256" key="5">
    <source>
        <dbReference type="ARBA" id="ARBA00022714"/>
    </source>
</evidence>
<sequence>MGYSGSDTRAMVKISINGQSAEFDAGTTILDAARQMQIAIPTFCYYPGLSPSGSCRMCLVEIAGQRRLQPACITAIADGMVVQTQSNAAKRALEGNLEFFLSSHPLDCPVCDKAGECELQDQVMEHGPRMGVFVEQKRIFNNRDMPLNDVIVFNANRCIQCVRCVRMCDEVVGAHVLGAIERGNYSQIAGFGDDLKNCDQCGNCIEVCPVGALMNRPYRYKARPWDLQRVDSVCPFCGTGCQFTVEVRDGALVRVRSQQALGLNNETLCSRGRFGIDFVNHPDRIKSPMLRQGEALVAVSWDEAADFLKQAFVGMFDRGKRVGGMISPHLGNEAQFRFQQLMRGVVQTNNIDSFCRWSYAVDRVDSPYPVLQDLLRNHYSRQPLASLLKGDLTLLYGCDVEDENPVSDYLIRRSLTRTANRLYLISPRPLRLEEHAAAAINSIPGDEGLLLAWTLHGIQAQSGDLALGKALPDGPLPDLPTAACRRFVDRLTTGLLAADEITLLTGTDLLRTPSVLSGLQLLNNLIQVLKKLGKQVHLQFLHDQCNQMGSWDLGVSPYWLPGAIALSDAAGRAACERNWRMTLPAMPGMDFNQMLDGCIDGQMDCLYLVAEDPLVSTPDTDRVANALDKVNLLIVQDAFMTATAQQADLVLPATSYAEIDASYTNNEGRLQQVRGFYPQPEGIKSDCEIFCWMASSLGADLGSSRPEAIQQEIEQQLPAYQGLIEEADAGGRFTRALTTEQTPAVLVRPVLPPRIKPAGLLLITGNTKSHAGYLTERSATLCQILAEPYIELNADQAATLGISEGQRLELQANGYAINANARLNPSLQPGVVFVPGHFSKAKLNRLFKAGEYPCPVTLRIA</sequence>
<dbReference type="EMBL" id="WTVN01000029">
    <property type="protein sequence ID" value="NMG45364.1"/>
    <property type="molecule type" value="Genomic_DNA"/>
</dbReference>
<dbReference type="SUPFAM" id="SSF54862">
    <property type="entry name" value="4Fe-4S ferredoxins"/>
    <property type="match status" value="1"/>
</dbReference>
<feature type="domain" description="4Fe-4S Mo/W bis-MGD-type" evidence="14">
    <location>
        <begin position="227"/>
        <end position="283"/>
    </location>
</feature>
<evidence type="ECO:0000256" key="6">
    <source>
        <dbReference type="ARBA" id="ARBA00022719"/>
    </source>
</evidence>
<dbReference type="PROSITE" id="PS00551">
    <property type="entry name" value="MOLYBDOPTERIN_PROK_1"/>
    <property type="match status" value="1"/>
</dbReference>
<protein>
    <submittedName>
        <fullName evidence="16">Molybdopterin-dependent oxidoreductase</fullName>
    </submittedName>
</protein>
<dbReference type="InterPro" id="IPR006656">
    <property type="entry name" value="Mopterin_OxRdtase"/>
</dbReference>
<evidence type="ECO:0000256" key="9">
    <source>
        <dbReference type="ARBA" id="ARBA00023014"/>
    </source>
</evidence>
<comment type="cofactor">
    <cofactor evidence="11">
        <name>[2Fe-2S] cluster</name>
        <dbReference type="ChEBI" id="CHEBI:190135"/>
    </cofactor>
</comment>
<feature type="domain" description="4Fe-4S ferredoxin-type" evidence="13">
    <location>
        <begin position="189"/>
        <end position="218"/>
    </location>
</feature>
<dbReference type="SUPFAM" id="SSF50692">
    <property type="entry name" value="ADC-like"/>
    <property type="match status" value="1"/>
</dbReference>
<comment type="similarity">
    <text evidence="3">Belongs to the complex I 75 kDa subunit family.</text>
</comment>
<dbReference type="SUPFAM" id="SSF54292">
    <property type="entry name" value="2Fe-2S ferredoxin-like"/>
    <property type="match status" value="1"/>
</dbReference>
<keyword evidence="7" id="KW-0479">Metal-binding</keyword>
<comment type="caution">
    <text evidence="16">The sequence shown here is derived from an EMBL/GenBank/DDBJ whole genome shotgun (WGS) entry which is preliminary data.</text>
</comment>
<comment type="cofactor">
    <cofactor evidence="1">
        <name>[4Fe-4S] cluster</name>
        <dbReference type="ChEBI" id="CHEBI:49883"/>
    </cofactor>
</comment>
<comment type="function">
    <text evidence="2">NDH-1 shuttles electrons from NADH, via FMN and iron-sulfur (Fe-S) centers, to quinones in the respiratory chain. The immediate electron acceptor for the enzyme in this species is believed to be ubiquinone. Couples the redox reaction to proton translocation (for every two electrons transferred, four hydrogen ions are translocated across the cytoplasmic membrane), and thus conserves the redox energy in a proton gradient.</text>
</comment>
<dbReference type="InterPro" id="IPR019574">
    <property type="entry name" value="NADH_UbQ_OxRdtase_Gsu_4Fe4S-bd"/>
</dbReference>
<evidence type="ECO:0000256" key="3">
    <source>
        <dbReference type="ARBA" id="ARBA00005404"/>
    </source>
</evidence>
<evidence type="ECO:0000313" key="17">
    <source>
        <dbReference type="Proteomes" id="UP000623795"/>
    </source>
</evidence>
<dbReference type="InterPro" id="IPR036010">
    <property type="entry name" value="2Fe-2S_ferredoxin-like_sf"/>
</dbReference>
<feature type="domain" description="4Fe-4S ferredoxin-type" evidence="13">
    <location>
        <begin position="149"/>
        <end position="180"/>
    </location>
</feature>
<evidence type="ECO:0000256" key="7">
    <source>
        <dbReference type="ARBA" id="ARBA00022723"/>
    </source>
</evidence>
<dbReference type="Gene3D" id="3.40.228.10">
    <property type="entry name" value="Dimethylsulfoxide Reductase, domain 2"/>
    <property type="match status" value="1"/>
</dbReference>
<keyword evidence="4" id="KW-0004">4Fe-4S</keyword>
<evidence type="ECO:0000256" key="11">
    <source>
        <dbReference type="ARBA" id="ARBA00034078"/>
    </source>
</evidence>
<dbReference type="Proteomes" id="UP000623795">
    <property type="component" value="Unassembled WGS sequence"/>
</dbReference>
<dbReference type="PROSITE" id="PS00641">
    <property type="entry name" value="COMPLEX1_75K_1"/>
    <property type="match status" value="1"/>
</dbReference>
<keyword evidence="17" id="KW-1185">Reference proteome</keyword>
<dbReference type="CDD" id="cd00207">
    <property type="entry name" value="fer2"/>
    <property type="match status" value="1"/>
</dbReference>
<dbReference type="PROSITE" id="PS51669">
    <property type="entry name" value="4FE4S_MOW_BIS_MGD"/>
    <property type="match status" value="1"/>
</dbReference>
<name>A0ABX1Q107_9RHOO</name>
<dbReference type="InterPro" id="IPR009010">
    <property type="entry name" value="Asp_de-COase-like_dom_sf"/>
</dbReference>
<keyword evidence="8" id="KW-0408">Iron</keyword>
<dbReference type="Gene3D" id="2.20.25.90">
    <property type="entry name" value="ADC-like domains"/>
    <property type="match status" value="1"/>
</dbReference>
<keyword evidence="9" id="KW-0411">Iron-sulfur</keyword>
<accession>A0ABX1Q107</accession>
<evidence type="ECO:0000259" key="13">
    <source>
        <dbReference type="PROSITE" id="PS51379"/>
    </source>
</evidence>
<dbReference type="SMART" id="SM00926">
    <property type="entry name" value="Molybdop_Fe4S4"/>
    <property type="match status" value="1"/>
</dbReference>
<dbReference type="Gene3D" id="2.40.40.20">
    <property type="match status" value="1"/>
</dbReference>
<dbReference type="SMART" id="SM00929">
    <property type="entry name" value="NADH-G_4Fe-4S_3"/>
    <property type="match status" value="1"/>
</dbReference>
<dbReference type="InterPro" id="IPR006657">
    <property type="entry name" value="MoPterin_dinucl-bd_dom"/>
</dbReference>
<evidence type="ECO:0000256" key="2">
    <source>
        <dbReference type="ARBA" id="ARBA00002378"/>
    </source>
</evidence>